<accession>A0A3B0WEQ1</accession>
<dbReference type="InterPro" id="IPR039420">
    <property type="entry name" value="WalR-like"/>
</dbReference>
<evidence type="ECO:0000313" key="10">
    <source>
        <dbReference type="EMBL" id="VAW50910.1"/>
    </source>
</evidence>
<evidence type="ECO:0000259" key="8">
    <source>
        <dbReference type="PROSITE" id="PS50110"/>
    </source>
</evidence>
<dbReference type="SMART" id="SM00448">
    <property type="entry name" value="REC"/>
    <property type="match status" value="1"/>
</dbReference>
<feature type="domain" description="Response regulatory" evidence="8">
    <location>
        <begin position="2"/>
        <end position="116"/>
    </location>
</feature>
<dbReference type="InterPro" id="IPR036388">
    <property type="entry name" value="WH-like_DNA-bd_sf"/>
</dbReference>
<protein>
    <submittedName>
        <fullName evidence="10">Two-component system response regulator QseB</fullName>
    </submittedName>
</protein>
<dbReference type="Gene3D" id="3.40.50.2300">
    <property type="match status" value="1"/>
</dbReference>
<dbReference type="Pfam" id="PF00486">
    <property type="entry name" value="Trans_reg_C"/>
    <property type="match status" value="1"/>
</dbReference>
<dbReference type="FunFam" id="3.40.50.2300:FF:000002">
    <property type="entry name" value="DNA-binding response regulator PhoP"/>
    <property type="match status" value="1"/>
</dbReference>
<evidence type="ECO:0000256" key="2">
    <source>
        <dbReference type="ARBA" id="ARBA00022490"/>
    </source>
</evidence>
<evidence type="ECO:0000256" key="7">
    <source>
        <dbReference type="ARBA" id="ARBA00023163"/>
    </source>
</evidence>
<keyword evidence="4" id="KW-0902">Two-component regulatory system</keyword>
<dbReference type="GO" id="GO:0000976">
    <property type="term" value="F:transcription cis-regulatory region binding"/>
    <property type="evidence" value="ECO:0007669"/>
    <property type="project" value="TreeGrafter"/>
</dbReference>
<dbReference type="InterPro" id="IPR011006">
    <property type="entry name" value="CheY-like_superfamily"/>
</dbReference>
<reference evidence="10" key="1">
    <citation type="submission" date="2018-06" db="EMBL/GenBank/DDBJ databases">
        <authorList>
            <person name="Zhirakovskaya E."/>
        </authorList>
    </citation>
    <scope>NUCLEOTIDE SEQUENCE</scope>
</reference>
<dbReference type="SUPFAM" id="SSF46894">
    <property type="entry name" value="C-terminal effector domain of the bipartite response regulators"/>
    <property type="match status" value="1"/>
</dbReference>
<sequence length="217" mass="24484">MRILLVEDDALLGDGIYAGLCRENNAVDWVKNGESALSATIETPYDCIILDIGLPKMSGLDVLHSMRKNNNTTPVLILTAQDDISDRVNGLDAGADDYLTKPFEFTELCARLRALTRRARGAASEIIRYKDIKINATAHTVKYKNQEIVLSRREFTLLLELITNQGRVLSKQNLEQKIYSWGDEIESNTIEVHIHHLRKKLYTDLIKTVRGIGYILA</sequence>
<evidence type="ECO:0000256" key="6">
    <source>
        <dbReference type="ARBA" id="ARBA00023125"/>
    </source>
</evidence>
<dbReference type="GO" id="GO:0006355">
    <property type="term" value="P:regulation of DNA-templated transcription"/>
    <property type="evidence" value="ECO:0007669"/>
    <property type="project" value="InterPro"/>
</dbReference>
<evidence type="ECO:0000256" key="5">
    <source>
        <dbReference type="ARBA" id="ARBA00023015"/>
    </source>
</evidence>
<dbReference type="CDD" id="cd00383">
    <property type="entry name" value="trans_reg_C"/>
    <property type="match status" value="1"/>
</dbReference>
<keyword evidence="3" id="KW-0597">Phosphoprotein</keyword>
<dbReference type="CDD" id="cd17624">
    <property type="entry name" value="REC_OmpR_PmrA-like"/>
    <property type="match status" value="1"/>
</dbReference>
<proteinExistence type="predicted"/>
<name>A0A3B0WEQ1_9ZZZZ</name>
<dbReference type="SUPFAM" id="SSF52172">
    <property type="entry name" value="CheY-like"/>
    <property type="match status" value="1"/>
</dbReference>
<evidence type="ECO:0000256" key="1">
    <source>
        <dbReference type="ARBA" id="ARBA00004496"/>
    </source>
</evidence>
<dbReference type="InterPro" id="IPR016032">
    <property type="entry name" value="Sig_transdc_resp-reg_C-effctor"/>
</dbReference>
<dbReference type="GO" id="GO:0032993">
    <property type="term" value="C:protein-DNA complex"/>
    <property type="evidence" value="ECO:0007669"/>
    <property type="project" value="TreeGrafter"/>
</dbReference>
<gene>
    <name evidence="10" type="ORF">MNBD_GAMMA06-1603</name>
</gene>
<dbReference type="Pfam" id="PF00072">
    <property type="entry name" value="Response_reg"/>
    <property type="match status" value="1"/>
</dbReference>
<dbReference type="GO" id="GO:0005829">
    <property type="term" value="C:cytosol"/>
    <property type="evidence" value="ECO:0007669"/>
    <property type="project" value="TreeGrafter"/>
</dbReference>
<dbReference type="EMBL" id="UOFD01000021">
    <property type="protein sequence ID" value="VAW50910.1"/>
    <property type="molecule type" value="Genomic_DNA"/>
</dbReference>
<dbReference type="Gene3D" id="1.10.10.10">
    <property type="entry name" value="Winged helix-like DNA-binding domain superfamily/Winged helix DNA-binding domain"/>
    <property type="match status" value="1"/>
</dbReference>
<dbReference type="AlphaFoldDB" id="A0A3B0WEQ1"/>
<dbReference type="PANTHER" id="PTHR48111">
    <property type="entry name" value="REGULATOR OF RPOS"/>
    <property type="match status" value="1"/>
</dbReference>
<dbReference type="PROSITE" id="PS50110">
    <property type="entry name" value="RESPONSE_REGULATORY"/>
    <property type="match status" value="1"/>
</dbReference>
<keyword evidence="5" id="KW-0805">Transcription regulation</keyword>
<evidence type="ECO:0000256" key="3">
    <source>
        <dbReference type="ARBA" id="ARBA00022553"/>
    </source>
</evidence>
<dbReference type="PROSITE" id="PS51755">
    <property type="entry name" value="OMPR_PHOB"/>
    <property type="match status" value="1"/>
</dbReference>
<dbReference type="SMART" id="SM00862">
    <property type="entry name" value="Trans_reg_C"/>
    <property type="match status" value="1"/>
</dbReference>
<organism evidence="10">
    <name type="scientific">hydrothermal vent metagenome</name>
    <dbReference type="NCBI Taxonomy" id="652676"/>
    <lineage>
        <taxon>unclassified sequences</taxon>
        <taxon>metagenomes</taxon>
        <taxon>ecological metagenomes</taxon>
    </lineage>
</organism>
<keyword evidence="6" id="KW-0238">DNA-binding</keyword>
<feature type="domain" description="OmpR/PhoB-type" evidence="9">
    <location>
        <begin position="124"/>
        <end position="217"/>
    </location>
</feature>
<dbReference type="InterPro" id="IPR001789">
    <property type="entry name" value="Sig_transdc_resp-reg_receiver"/>
</dbReference>
<evidence type="ECO:0000259" key="9">
    <source>
        <dbReference type="PROSITE" id="PS51755"/>
    </source>
</evidence>
<dbReference type="InterPro" id="IPR001867">
    <property type="entry name" value="OmpR/PhoB-type_DNA-bd"/>
</dbReference>
<dbReference type="PANTHER" id="PTHR48111:SF35">
    <property type="entry name" value="TRANSCRIPTIONAL REGULATORY PROTEIN QSEB"/>
    <property type="match status" value="1"/>
</dbReference>
<comment type="subcellular location">
    <subcellularLocation>
        <location evidence="1">Cytoplasm</location>
    </subcellularLocation>
</comment>
<keyword evidence="7" id="KW-0804">Transcription</keyword>
<evidence type="ECO:0000256" key="4">
    <source>
        <dbReference type="ARBA" id="ARBA00023012"/>
    </source>
</evidence>
<keyword evidence="2" id="KW-0963">Cytoplasm</keyword>
<dbReference type="Gene3D" id="6.10.250.690">
    <property type="match status" value="1"/>
</dbReference>
<dbReference type="GO" id="GO:0000156">
    <property type="term" value="F:phosphorelay response regulator activity"/>
    <property type="evidence" value="ECO:0007669"/>
    <property type="project" value="TreeGrafter"/>
</dbReference>